<dbReference type="RefSeq" id="WP_369203945.1">
    <property type="nucleotide sequence ID" value="NZ_JBFNXQ010000009.1"/>
</dbReference>
<keyword evidence="2" id="KW-1277">Toxin-antitoxin system</keyword>
<dbReference type="PANTHER" id="PTHR35601">
    <property type="entry name" value="TOXIN RELE"/>
    <property type="match status" value="1"/>
</dbReference>
<sequence>MSFRVVVTRTAARQLAERLPESAAAACVEFLFGPLADDPHRVGAPLRAPFAGQWRARRGEYRVRYRVDDANLTVYVLDIDHRRDAYRI</sequence>
<organism evidence="3 4">
    <name type="scientific">Geodermatophilus maliterrae</name>
    <dbReference type="NCBI Taxonomy" id="3162531"/>
    <lineage>
        <taxon>Bacteria</taxon>
        <taxon>Bacillati</taxon>
        <taxon>Actinomycetota</taxon>
        <taxon>Actinomycetes</taxon>
        <taxon>Geodermatophilales</taxon>
        <taxon>Geodermatophilaceae</taxon>
        <taxon>Geodermatophilus</taxon>
    </lineage>
</organism>
<dbReference type="SUPFAM" id="SSF143011">
    <property type="entry name" value="RelE-like"/>
    <property type="match status" value="1"/>
</dbReference>
<dbReference type="EMBL" id="JBFNXQ010000009">
    <property type="protein sequence ID" value="MEX5717767.1"/>
    <property type="molecule type" value="Genomic_DNA"/>
</dbReference>
<keyword evidence="4" id="KW-1185">Reference proteome</keyword>
<proteinExistence type="inferred from homology"/>
<evidence type="ECO:0000313" key="3">
    <source>
        <dbReference type="EMBL" id="MEX5717767.1"/>
    </source>
</evidence>
<gene>
    <name evidence="3" type="ORF">ABQ292_05210</name>
</gene>
<dbReference type="InterPro" id="IPR035093">
    <property type="entry name" value="RelE/ParE_toxin_dom_sf"/>
</dbReference>
<name>A0ABV3XB56_9ACTN</name>
<evidence type="ECO:0000256" key="2">
    <source>
        <dbReference type="ARBA" id="ARBA00022649"/>
    </source>
</evidence>
<dbReference type="InterPro" id="IPR007712">
    <property type="entry name" value="RelE/ParE_toxin"/>
</dbReference>
<protein>
    <submittedName>
        <fullName evidence="3">Type II toxin-antitoxin system RelE/ParE family toxin</fullName>
    </submittedName>
</protein>
<dbReference type="Gene3D" id="3.30.2310.20">
    <property type="entry name" value="RelE-like"/>
    <property type="match status" value="1"/>
</dbReference>
<reference evidence="3 4" key="1">
    <citation type="submission" date="2024-06" db="EMBL/GenBank/DDBJ databases">
        <title>Draft genome sequence of Geodermatophilus badlandi, a novel member of the Geodermatophilaceae isolated from badland sedimentary rocks in the Red desert, Wyoming, USA.</title>
        <authorList>
            <person name="Ben Tekaya S."/>
            <person name="Nouioui I."/>
            <person name="Flores G.M."/>
            <person name="Shaal M.N."/>
            <person name="Bredoire F."/>
            <person name="Basile F."/>
            <person name="Van Diepen L."/>
            <person name="Ward N.L."/>
        </authorList>
    </citation>
    <scope>NUCLEOTIDE SEQUENCE [LARGE SCALE GENOMIC DNA]</scope>
    <source>
        <strain evidence="3 4">WL48A</strain>
    </source>
</reference>
<evidence type="ECO:0000313" key="4">
    <source>
        <dbReference type="Proteomes" id="UP001560045"/>
    </source>
</evidence>
<dbReference type="PANTHER" id="PTHR35601:SF1">
    <property type="entry name" value="TOXIN RELE"/>
    <property type="match status" value="1"/>
</dbReference>
<dbReference type="Proteomes" id="UP001560045">
    <property type="component" value="Unassembled WGS sequence"/>
</dbReference>
<accession>A0ABV3XB56</accession>
<evidence type="ECO:0000256" key="1">
    <source>
        <dbReference type="ARBA" id="ARBA00006226"/>
    </source>
</evidence>
<comment type="caution">
    <text evidence="3">The sequence shown here is derived from an EMBL/GenBank/DDBJ whole genome shotgun (WGS) entry which is preliminary data.</text>
</comment>
<comment type="similarity">
    <text evidence="1">Belongs to the RelE toxin family.</text>
</comment>
<dbReference type="Pfam" id="PF05016">
    <property type="entry name" value="ParE_toxin"/>
    <property type="match status" value="1"/>
</dbReference>